<comment type="subcellular location">
    <subcellularLocation>
        <location evidence="1">Membrane</location>
        <topology evidence="1">Multi-pass membrane protein</topology>
    </subcellularLocation>
</comment>
<dbReference type="AlphaFoldDB" id="B3RPY5"/>
<protein>
    <recommendedName>
        <fullName evidence="7">UNC93-like protein MFSD11</fullName>
    </recommendedName>
    <alternativeName>
        <fullName evidence="8">Major facilitator superfamily domain-containing protein 11</fullName>
    </alternativeName>
</protein>
<proteinExistence type="inferred from homology"/>
<dbReference type="Pfam" id="PF05978">
    <property type="entry name" value="UNC-93"/>
    <property type="match status" value="1"/>
</dbReference>
<name>B3RPY5_TRIAD</name>
<feature type="transmembrane region" description="Helical" evidence="9">
    <location>
        <begin position="19"/>
        <end position="36"/>
    </location>
</feature>
<feature type="transmembrane region" description="Helical" evidence="9">
    <location>
        <begin position="236"/>
        <end position="257"/>
    </location>
</feature>
<evidence type="ECO:0000256" key="3">
    <source>
        <dbReference type="ARBA" id="ARBA00022692"/>
    </source>
</evidence>
<dbReference type="Proteomes" id="UP000009022">
    <property type="component" value="Unassembled WGS sequence"/>
</dbReference>
<evidence type="ECO:0000256" key="8">
    <source>
        <dbReference type="ARBA" id="ARBA00041910"/>
    </source>
</evidence>
<evidence type="ECO:0000256" key="5">
    <source>
        <dbReference type="ARBA" id="ARBA00023136"/>
    </source>
</evidence>
<dbReference type="PhylomeDB" id="B3RPY5"/>
<dbReference type="CTD" id="6750773"/>
<feature type="transmembrane region" description="Helical" evidence="9">
    <location>
        <begin position="67"/>
        <end position="84"/>
    </location>
</feature>
<feature type="transmembrane region" description="Helical" evidence="9">
    <location>
        <begin position="269"/>
        <end position="288"/>
    </location>
</feature>
<feature type="transmembrane region" description="Helical" evidence="9">
    <location>
        <begin position="136"/>
        <end position="157"/>
    </location>
</feature>
<organism evidence="10 11">
    <name type="scientific">Trichoplax adhaerens</name>
    <name type="common">Trichoplax reptans</name>
    <dbReference type="NCBI Taxonomy" id="10228"/>
    <lineage>
        <taxon>Eukaryota</taxon>
        <taxon>Metazoa</taxon>
        <taxon>Placozoa</taxon>
        <taxon>Uniplacotomia</taxon>
        <taxon>Trichoplacea</taxon>
        <taxon>Trichoplacidae</taxon>
        <taxon>Trichoplax</taxon>
    </lineage>
</organism>
<feature type="transmembrane region" description="Helical" evidence="9">
    <location>
        <begin position="194"/>
        <end position="216"/>
    </location>
</feature>
<dbReference type="OMA" id="NEYFLYF"/>
<dbReference type="KEGG" id="tad:TRIADDRAFT_53712"/>
<feature type="transmembrane region" description="Helical" evidence="9">
    <location>
        <begin position="343"/>
        <end position="362"/>
    </location>
</feature>
<dbReference type="InParanoid" id="B3RPY5"/>
<dbReference type="OrthoDB" id="196103at2759"/>
<dbReference type="InterPro" id="IPR051617">
    <property type="entry name" value="UNC-93-like_regulator"/>
</dbReference>
<dbReference type="GeneID" id="6750773"/>
<comment type="similarity">
    <text evidence="2">Belongs to the unc-93 family.</text>
</comment>
<dbReference type="HOGENOM" id="CLU_025356_2_0_1"/>
<keyword evidence="6" id="KW-0325">Glycoprotein</keyword>
<accession>B3RPY5</accession>
<dbReference type="EMBL" id="DS985242">
    <property type="protein sequence ID" value="EDV28263.1"/>
    <property type="molecule type" value="Genomic_DNA"/>
</dbReference>
<gene>
    <name evidence="10" type="ORF">TRIADDRAFT_53712</name>
</gene>
<evidence type="ECO:0000256" key="6">
    <source>
        <dbReference type="ARBA" id="ARBA00023180"/>
    </source>
</evidence>
<evidence type="ECO:0000256" key="1">
    <source>
        <dbReference type="ARBA" id="ARBA00004141"/>
    </source>
</evidence>
<dbReference type="eggNOG" id="KOG3098">
    <property type="taxonomic scope" value="Eukaryota"/>
</dbReference>
<feature type="transmembrane region" description="Helical" evidence="9">
    <location>
        <begin position="308"/>
        <end position="331"/>
    </location>
</feature>
<dbReference type="InterPro" id="IPR010291">
    <property type="entry name" value="Ion_channel_UNC-93"/>
</dbReference>
<reference evidence="10 11" key="1">
    <citation type="journal article" date="2008" name="Nature">
        <title>The Trichoplax genome and the nature of placozoans.</title>
        <authorList>
            <person name="Srivastava M."/>
            <person name="Begovic E."/>
            <person name="Chapman J."/>
            <person name="Putnam N.H."/>
            <person name="Hellsten U."/>
            <person name="Kawashima T."/>
            <person name="Kuo A."/>
            <person name="Mitros T."/>
            <person name="Salamov A."/>
            <person name="Carpenter M.L."/>
            <person name="Signorovitch A.Y."/>
            <person name="Moreno M.A."/>
            <person name="Kamm K."/>
            <person name="Grimwood J."/>
            <person name="Schmutz J."/>
            <person name="Shapiro H."/>
            <person name="Grigoriev I.V."/>
            <person name="Buss L.W."/>
            <person name="Schierwater B."/>
            <person name="Dellaporta S.L."/>
            <person name="Rokhsar D.S."/>
        </authorList>
    </citation>
    <scope>NUCLEOTIDE SEQUENCE [LARGE SCALE GENOMIC DNA]</scope>
    <source>
        <strain evidence="10 11">Grell-BS-1999</strain>
    </source>
</reference>
<evidence type="ECO:0000256" key="9">
    <source>
        <dbReference type="SAM" id="Phobius"/>
    </source>
</evidence>
<evidence type="ECO:0000256" key="4">
    <source>
        <dbReference type="ARBA" id="ARBA00022989"/>
    </source>
</evidence>
<feature type="transmembrane region" description="Helical" evidence="9">
    <location>
        <begin position="368"/>
        <end position="389"/>
    </location>
</feature>
<dbReference type="STRING" id="10228.B3RPY5"/>
<evidence type="ECO:0000256" key="7">
    <source>
        <dbReference type="ARBA" id="ARBA00040302"/>
    </source>
</evidence>
<evidence type="ECO:0000313" key="10">
    <source>
        <dbReference type="EMBL" id="EDV28263.1"/>
    </source>
</evidence>
<sequence length="401" mass="44394">MVLAVLDCNEYKTGRTSLAILYGIFAISKWFGPIITDFLGIKLSCLIAGACYCFYMVSFIYPFIETIYIAAALTGLAGGVLWTAQANIVISSTDTKHSKRDGRIFWGCMQFSRLLGNVFLVWILSGTKAIGQNQRILLYIVLAVACGVGSVLLLFIFPTKFIEKSKGDENVMTETLSDKILNPFKLFHLSMKTFFNSNAVWLVFIFVYTGFAFGFYSTTYMTCIGNTKLFANPDEFIGIAGIILGIGEIIGGSLFGIAGEKKLCGRISIICIGLLFHLFSYAFIYFNVPFKSPFMETYENAFWGKPSFLMAATCAFFLGLGDSCFYSQIYSILGEIFESNSPLVFEVFTFIQSLSIAGFFLLSLSTTLHLLTIIIAAVGVVGVITFFIAEYQIRSAAKREL</sequence>
<feature type="transmembrane region" description="Helical" evidence="9">
    <location>
        <begin position="104"/>
        <end position="124"/>
    </location>
</feature>
<evidence type="ECO:0000256" key="2">
    <source>
        <dbReference type="ARBA" id="ARBA00009172"/>
    </source>
</evidence>
<dbReference type="InterPro" id="IPR036259">
    <property type="entry name" value="MFS_trans_sf"/>
</dbReference>
<dbReference type="PANTHER" id="PTHR23294:SF0">
    <property type="entry name" value="UNC93-LIKE PROTEIN MFSD11"/>
    <property type="match status" value="1"/>
</dbReference>
<dbReference type="RefSeq" id="XP_002110097.1">
    <property type="nucleotide sequence ID" value="XM_002110061.1"/>
</dbReference>
<dbReference type="PANTHER" id="PTHR23294">
    <property type="entry name" value="ET TRANSLATION PRODUCT-RELATED"/>
    <property type="match status" value="1"/>
</dbReference>
<dbReference type="GO" id="GO:0016020">
    <property type="term" value="C:membrane"/>
    <property type="evidence" value="ECO:0007669"/>
    <property type="project" value="UniProtKB-SubCell"/>
</dbReference>
<evidence type="ECO:0000313" key="11">
    <source>
        <dbReference type="Proteomes" id="UP000009022"/>
    </source>
</evidence>
<keyword evidence="3 9" id="KW-0812">Transmembrane</keyword>
<dbReference type="Gene3D" id="1.20.1250.20">
    <property type="entry name" value="MFS general substrate transporter like domains"/>
    <property type="match status" value="1"/>
</dbReference>
<dbReference type="SUPFAM" id="SSF103473">
    <property type="entry name" value="MFS general substrate transporter"/>
    <property type="match status" value="1"/>
</dbReference>
<keyword evidence="11" id="KW-1185">Reference proteome</keyword>
<keyword evidence="5 9" id="KW-0472">Membrane</keyword>
<keyword evidence="4 9" id="KW-1133">Transmembrane helix</keyword>